<keyword evidence="2" id="KW-0449">Lipoprotein</keyword>
<reference evidence="2 3" key="1">
    <citation type="submission" date="2020-08" db="EMBL/GenBank/DDBJ databases">
        <title>Genomic Encyclopedia of Type Strains, Phase IV (KMG-IV): sequencing the most valuable type-strain genomes for metagenomic binning, comparative biology and taxonomic classification.</title>
        <authorList>
            <person name="Goeker M."/>
        </authorList>
    </citation>
    <scope>NUCLEOTIDE SEQUENCE [LARGE SCALE GENOMIC DNA]</scope>
    <source>
        <strain evidence="2 3">DSM 105721</strain>
    </source>
</reference>
<dbReference type="Proteomes" id="UP000546007">
    <property type="component" value="Unassembled WGS sequence"/>
</dbReference>
<feature type="transmembrane region" description="Helical" evidence="1">
    <location>
        <begin position="12"/>
        <end position="33"/>
    </location>
</feature>
<keyword evidence="3" id="KW-1185">Reference proteome</keyword>
<evidence type="ECO:0000256" key="1">
    <source>
        <dbReference type="SAM" id="Phobius"/>
    </source>
</evidence>
<evidence type="ECO:0000313" key="2">
    <source>
        <dbReference type="EMBL" id="MBB4024796.1"/>
    </source>
</evidence>
<dbReference type="GeneID" id="93101014"/>
<keyword evidence="1" id="KW-1133">Transmembrane helix</keyword>
<proteinExistence type="predicted"/>
<keyword evidence="1" id="KW-0472">Membrane</keyword>
<protein>
    <submittedName>
        <fullName evidence="2">ABC-type lipoprotein release transport system permease subunit</fullName>
    </submittedName>
</protein>
<comment type="caution">
    <text evidence="2">The sequence shown here is derived from an EMBL/GenBank/DDBJ whole genome shotgun (WGS) entry which is preliminary data.</text>
</comment>
<dbReference type="EMBL" id="JACIES010000001">
    <property type="protein sequence ID" value="MBB4024796.1"/>
    <property type="molecule type" value="Genomic_DNA"/>
</dbReference>
<organism evidence="2 3">
    <name type="scientific">Butyricimonas faecihominis</name>
    <dbReference type="NCBI Taxonomy" id="1472416"/>
    <lineage>
        <taxon>Bacteria</taxon>
        <taxon>Pseudomonadati</taxon>
        <taxon>Bacteroidota</taxon>
        <taxon>Bacteroidia</taxon>
        <taxon>Bacteroidales</taxon>
        <taxon>Odoribacteraceae</taxon>
        <taxon>Butyricimonas</taxon>
    </lineage>
</organism>
<keyword evidence="1" id="KW-0812">Transmembrane</keyword>
<gene>
    <name evidence="2" type="ORF">GGR14_000557</name>
</gene>
<sequence>MNRRKNYIIPAFYHIRHNLSFAIFYVLMLSTWYPSYQVTKVNPAETLK</sequence>
<name>A0A7W6HTN5_9BACT</name>
<dbReference type="AlphaFoldDB" id="A0A7W6HTN5"/>
<dbReference type="RefSeq" id="WP_164719610.1">
    <property type="nucleotide sequence ID" value="NZ_AP028155.1"/>
</dbReference>
<accession>A0A7W6HTN5</accession>
<evidence type="ECO:0000313" key="3">
    <source>
        <dbReference type="Proteomes" id="UP000546007"/>
    </source>
</evidence>